<dbReference type="InterPro" id="IPR016024">
    <property type="entry name" value="ARM-type_fold"/>
</dbReference>
<dbReference type="SUPFAM" id="SSF48371">
    <property type="entry name" value="ARM repeat"/>
    <property type="match status" value="1"/>
</dbReference>
<sequence length="167" mass="18123">MAQNRGPFAEQVALGAADRSVRVILAQRRDLDASTYESLVVDSAHEVREAVVASSRSPDLVVRLAADPHPGVRSVVAHHDLCPDELIDVLSRDRDARVRGSVASTRRLSEEMIARLLVDRSAAVRWNLLTHHPGRRDIAEALAADPDELTAVQARHQLAPGPQIGSA</sequence>
<protein>
    <submittedName>
        <fullName evidence="1">Unannotated protein</fullName>
    </submittedName>
</protein>
<dbReference type="AlphaFoldDB" id="A0A6J6SIB3"/>
<gene>
    <name evidence="1" type="ORF">UFOPK2579_02790</name>
</gene>
<accession>A0A6J6SIB3</accession>
<evidence type="ECO:0000313" key="1">
    <source>
        <dbReference type="EMBL" id="CAB4734453.1"/>
    </source>
</evidence>
<dbReference type="EMBL" id="CAEZXR010000458">
    <property type="protein sequence ID" value="CAB4734453.1"/>
    <property type="molecule type" value="Genomic_DNA"/>
</dbReference>
<dbReference type="Gene3D" id="1.25.10.10">
    <property type="entry name" value="Leucine-rich Repeat Variant"/>
    <property type="match status" value="1"/>
</dbReference>
<name>A0A6J6SIB3_9ZZZZ</name>
<proteinExistence type="predicted"/>
<organism evidence="1">
    <name type="scientific">freshwater metagenome</name>
    <dbReference type="NCBI Taxonomy" id="449393"/>
    <lineage>
        <taxon>unclassified sequences</taxon>
        <taxon>metagenomes</taxon>
        <taxon>ecological metagenomes</taxon>
    </lineage>
</organism>
<reference evidence="1" key="1">
    <citation type="submission" date="2020-05" db="EMBL/GenBank/DDBJ databases">
        <authorList>
            <person name="Chiriac C."/>
            <person name="Salcher M."/>
            <person name="Ghai R."/>
            <person name="Kavagutti S V."/>
        </authorList>
    </citation>
    <scope>NUCLEOTIDE SEQUENCE</scope>
</reference>
<dbReference type="InterPro" id="IPR011989">
    <property type="entry name" value="ARM-like"/>
</dbReference>